<protein>
    <submittedName>
        <fullName evidence="1">Uncharacterized protein</fullName>
    </submittedName>
</protein>
<comment type="caution">
    <text evidence="1">The sequence shown here is derived from an EMBL/GenBank/DDBJ whole genome shotgun (WGS) entry which is preliminary data.</text>
</comment>
<gene>
    <name evidence="1" type="ORF">GB928_018690</name>
</gene>
<keyword evidence="2" id="KW-1185">Reference proteome</keyword>
<evidence type="ECO:0000313" key="2">
    <source>
        <dbReference type="Proteomes" id="UP001177080"/>
    </source>
</evidence>
<sequence>MTITLKDLSEHELHWLKQMHIGGAATLMLPAKTADRLRELGLAEQKLGGTGISKLGKKLIDERILALRRARGF</sequence>
<organism evidence="1 2">
    <name type="scientific">Shinella curvata</name>
    <dbReference type="NCBI Taxonomy" id="1817964"/>
    <lineage>
        <taxon>Bacteria</taxon>
        <taxon>Pseudomonadati</taxon>
        <taxon>Pseudomonadota</taxon>
        <taxon>Alphaproteobacteria</taxon>
        <taxon>Hyphomicrobiales</taxon>
        <taxon>Rhizobiaceae</taxon>
        <taxon>Shinella</taxon>
    </lineage>
</organism>
<evidence type="ECO:0000313" key="1">
    <source>
        <dbReference type="EMBL" id="MDO6123220.1"/>
    </source>
</evidence>
<accession>A0ABT8XHN8</accession>
<dbReference type="RefSeq" id="WP_244760842.1">
    <property type="nucleotide sequence ID" value="NZ_JALJCJ010000002.1"/>
</dbReference>
<dbReference type="Proteomes" id="UP001177080">
    <property type="component" value="Unassembled WGS sequence"/>
</dbReference>
<proteinExistence type="predicted"/>
<name>A0ABT8XHN8_9HYPH</name>
<reference evidence="1" key="1">
    <citation type="submission" date="2022-04" db="EMBL/GenBank/DDBJ databases">
        <title>Shinella lacus sp. nov., a novel member of the genus Shinella from water.</title>
        <authorList>
            <person name="Deng Y."/>
        </authorList>
    </citation>
    <scope>NUCLEOTIDE SEQUENCE</scope>
    <source>
        <strain evidence="1">JCM 31239</strain>
    </source>
</reference>
<dbReference type="EMBL" id="WHSC02000007">
    <property type="protein sequence ID" value="MDO6123220.1"/>
    <property type="molecule type" value="Genomic_DNA"/>
</dbReference>